<name>A0ABP3UIZ4_9CLOT</name>
<evidence type="ECO:0008006" key="3">
    <source>
        <dbReference type="Google" id="ProtNLM"/>
    </source>
</evidence>
<reference evidence="2" key="1">
    <citation type="journal article" date="2019" name="Int. J. Syst. Evol. Microbiol.">
        <title>The Global Catalogue of Microorganisms (GCM) 10K type strain sequencing project: providing services to taxonomists for standard genome sequencing and annotation.</title>
        <authorList>
            <consortium name="The Broad Institute Genomics Platform"/>
            <consortium name="The Broad Institute Genome Sequencing Center for Infectious Disease"/>
            <person name="Wu L."/>
            <person name="Ma J."/>
        </authorList>
    </citation>
    <scope>NUCLEOTIDE SEQUENCE [LARGE SCALE GENOMIC DNA]</scope>
    <source>
        <strain evidence="2">JCM 1407</strain>
    </source>
</reference>
<sequence>MSYDIDFAKWLKERNNKENIGVIKGKVVEGGRDYIISILDNQVYLDRTNSTLCNSLKDRVENRNIQLNDNIYNAKITYNNMLNVEDEVLVIANQSNNYFYIIDKIGGS</sequence>
<dbReference type="EMBL" id="BAAACG010000006">
    <property type="protein sequence ID" value="GAA0735872.1"/>
    <property type="molecule type" value="Genomic_DNA"/>
</dbReference>
<accession>A0ABP3UIZ4</accession>
<organism evidence="1 2">
    <name type="scientific">Clostridium oceanicum</name>
    <dbReference type="NCBI Taxonomy" id="1543"/>
    <lineage>
        <taxon>Bacteria</taxon>
        <taxon>Bacillati</taxon>
        <taxon>Bacillota</taxon>
        <taxon>Clostridia</taxon>
        <taxon>Eubacteriales</taxon>
        <taxon>Clostridiaceae</taxon>
        <taxon>Clostridium</taxon>
    </lineage>
</organism>
<dbReference type="RefSeq" id="WP_343759487.1">
    <property type="nucleotide sequence ID" value="NZ_BAAACG010000006.1"/>
</dbReference>
<protein>
    <recommendedName>
        <fullName evidence="3">DUF2577 domain-containing protein</fullName>
    </recommendedName>
</protein>
<evidence type="ECO:0000313" key="2">
    <source>
        <dbReference type="Proteomes" id="UP001501510"/>
    </source>
</evidence>
<keyword evidence="2" id="KW-1185">Reference proteome</keyword>
<evidence type="ECO:0000313" key="1">
    <source>
        <dbReference type="EMBL" id="GAA0735872.1"/>
    </source>
</evidence>
<comment type="caution">
    <text evidence="1">The sequence shown here is derived from an EMBL/GenBank/DDBJ whole genome shotgun (WGS) entry which is preliminary data.</text>
</comment>
<proteinExistence type="predicted"/>
<dbReference type="Proteomes" id="UP001501510">
    <property type="component" value="Unassembled WGS sequence"/>
</dbReference>
<gene>
    <name evidence="1" type="ORF">GCM10008906_10150</name>
</gene>